<proteinExistence type="predicted"/>
<dbReference type="PANTHER" id="PTHR34427">
    <property type="entry name" value="DUF4283 DOMAIN PROTEIN"/>
    <property type="match status" value="1"/>
</dbReference>
<name>A0AAD9ZZV7_9ROSI</name>
<gene>
    <name evidence="1" type="ORF">Dsin_021550</name>
</gene>
<reference evidence="1" key="1">
    <citation type="journal article" date="2023" name="Plant J.">
        <title>Genome sequences and population genomics provide insights into the demographic history, inbreeding, and mutation load of two 'living fossil' tree species of Dipteronia.</title>
        <authorList>
            <person name="Feng Y."/>
            <person name="Comes H.P."/>
            <person name="Chen J."/>
            <person name="Zhu S."/>
            <person name="Lu R."/>
            <person name="Zhang X."/>
            <person name="Li P."/>
            <person name="Qiu J."/>
            <person name="Olsen K.M."/>
            <person name="Qiu Y."/>
        </authorList>
    </citation>
    <scope>NUCLEOTIDE SEQUENCE</scope>
    <source>
        <strain evidence="1">NBL</strain>
    </source>
</reference>
<comment type="caution">
    <text evidence="1">The sequence shown here is derived from an EMBL/GenBank/DDBJ whole genome shotgun (WGS) entry which is preliminary data.</text>
</comment>
<dbReference type="AlphaFoldDB" id="A0AAD9ZZV7"/>
<dbReference type="PANTHER" id="PTHR34427:SF5">
    <property type="entry name" value="DUF4283 DOMAIN-CONTAINING PROTEIN"/>
    <property type="match status" value="1"/>
</dbReference>
<dbReference type="EMBL" id="JANJYJ010000007">
    <property type="protein sequence ID" value="KAK3198135.1"/>
    <property type="molecule type" value="Genomic_DNA"/>
</dbReference>
<accession>A0AAD9ZZV7</accession>
<dbReference type="Proteomes" id="UP001281410">
    <property type="component" value="Unassembled WGS sequence"/>
</dbReference>
<organism evidence="1 2">
    <name type="scientific">Dipteronia sinensis</name>
    <dbReference type="NCBI Taxonomy" id="43782"/>
    <lineage>
        <taxon>Eukaryota</taxon>
        <taxon>Viridiplantae</taxon>
        <taxon>Streptophyta</taxon>
        <taxon>Embryophyta</taxon>
        <taxon>Tracheophyta</taxon>
        <taxon>Spermatophyta</taxon>
        <taxon>Magnoliopsida</taxon>
        <taxon>eudicotyledons</taxon>
        <taxon>Gunneridae</taxon>
        <taxon>Pentapetalae</taxon>
        <taxon>rosids</taxon>
        <taxon>malvids</taxon>
        <taxon>Sapindales</taxon>
        <taxon>Sapindaceae</taxon>
        <taxon>Hippocastanoideae</taxon>
        <taxon>Acereae</taxon>
        <taxon>Dipteronia</taxon>
    </lineage>
</organism>
<evidence type="ECO:0000313" key="2">
    <source>
        <dbReference type="Proteomes" id="UP001281410"/>
    </source>
</evidence>
<keyword evidence="2" id="KW-1185">Reference proteome</keyword>
<evidence type="ECO:0000313" key="1">
    <source>
        <dbReference type="EMBL" id="KAK3198135.1"/>
    </source>
</evidence>
<sequence>MEKWYKWCALKARLVWINFIGVPLIFWNEEFFNKLGRLIGEVLDVEEDTLLRRRVDRGRILALVPHNQLCPRKVKVEVDRDPFAVNVFRNHHRLISPRRRPI</sequence>
<protein>
    <recommendedName>
        <fullName evidence="3">DUF4283 domain-containing protein</fullName>
    </recommendedName>
</protein>
<evidence type="ECO:0008006" key="3">
    <source>
        <dbReference type="Google" id="ProtNLM"/>
    </source>
</evidence>